<dbReference type="Pfam" id="PF00067">
    <property type="entry name" value="p450"/>
    <property type="match status" value="1"/>
</dbReference>
<dbReference type="GO" id="GO:0020037">
    <property type="term" value="F:heme binding"/>
    <property type="evidence" value="ECO:0007669"/>
    <property type="project" value="InterPro"/>
</dbReference>
<dbReference type="GO" id="GO:0004497">
    <property type="term" value="F:monooxygenase activity"/>
    <property type="evidence" value="ECO:0007669"/>
    <property type="project" value="InterPro"/>
</dbReference>
<dbReference type="PRINTS" id="PR00385">
    <property type="entry name" value="P450"/>
</dbReference>
<dbReference type="PANTHER" id="PTHR24305">
    <property type="entry name" value="CYTOCHROME P450"/>
    <property type="match status" value="1"/>
</dbReference>
<dbReference type="PRINTS" id="PR00463">
    <property type="entry name" value="EP450I"/>
</dbReference>
<comment type="cofactor">
    <cofactor evidence="2">
        <name>heme</name>
        <dbReference type="ChEBI" id="CHEBI:30413"/>
    </cofactor>
</comment>
<dbReference type="Gene3D" id="1.10.630.10">
    <property type="entry name" value="Cytochrome P450"/>
    <property type="match status" value="1"/>
</dbReference>
<dbReference type="InterPro" id="IPR036396">
    <property type="entry name" value="Cyt_P450_sf"/>
</dbReference>
<dbReference type="Proteomes" id="UP001153618">
    <property type="component" value="Unassembled WGS sequence"/>
</dbReference>
<dbReference type="GO" id="GO:0016705">
    <property type="term" value="F:oxidoreductase activity, acting on paired donors, with incorporation or reduction of molecular oxygen"/>
    <property type="evidence" value="ECO:0007669"/>
    <property type="project" value="InterPro"/>
</dbReference>
<dbReference type="InterPro" id="IPR050121">
    <property type="entry name" value="Cytochrome_P450_monoxygenase"/>
</dbReference>
<keyword evidence="4" id="KW-1185">Reference proteome</keyword>
<evidence type="ECO:0000256" key="1">
    <source>
        <dbReference type="ARBA" id="ARBA00010617"/>
    </source>
</evidence>
<evidence type="ECO:0000313" key="3">
    <source>
        <dbReference type="EMBL" id="CAG8292971.1"/>
    </source>
</evidence>
<dbReference type="InterPro" id="IPR001128">
    <property type="entry name" value="Cyt_P450"/>
</dbReference>
<feature type="binding site" description="axial binding residue" evidence="2">
    <location>
        <position position="217"/>
    </location>
    <ligand>
        <name>heme</name>
        <dbReference type="ChEBI" id="CHEBI:30413"/>
    </ligand>
    <ligandPart>
        <name>Fe</name>
        <dbReference type="ChEBI" id="CHEBI:18248"/>
    </ligandPart>
</feature>
<gene>
    <name evidence="3" type="ORF">POLS_LOCUS9733</name>
</gene>
<accession>A0A9W4IG61</accession>
<keyword evidence="2" id="KW-0408">Iron</keyword>
<dbReference type="GO" id="GO:0005506">
    <property type="term" value="F:iron ion binding"/>
    <property type="evidence" value="ECO:0007669"/>
    <property type="project" value="InterPro"/>
</dbReference>
<protein>
    <submittedName>
        <fullName evidence="3">Uncharacterized protein</fullName>
    </submittedName>
</protein>
<dbReference type="InterPro" id="IPR002401">
    <property type="entry name" value="Cyt_P450_E_grp-I"/>
</dbReference>
<dbReference type="AlphaFoldDB" id="A0A9W4IG61"/>
<evidence type="ECO:0000313" key="4">
    <source>
        <dbReference type="Proteomes" id="UP001153618"/>
    </source>
</evidence>
<dbReference type="SUPFAM" id="SSF48264">
    <property type="entry name" value="Cytochrome P450"/>
    <property type="match status" value="1"/>
</dbReference>
<comment type="caution">
    <text evidence="3">The sequence shown here is derived from an EMBL/GenBank/DDBJ whole genome shotgun (WGS) entry which is preliminary data.</text>
</comment>
<dbReference type="OrthoDB" id="3945418at2759"/>
<organism evidence="3 4">
    <name type="scientific">Penicillium olsonii</name>
    <dbReference type="NCBI Taxonomy" id="99116"/>
    <lineage>
        <taxon>Eukaryota</taxon>
        <taxon>Fungi</taxon>
        <taxon>Dikarya</taxon>
        <taxon>Ascomycota</taxon>
        <taxon>Pezizomycotina</taxon>
        <taxon>Eurotiomycetes</taxon>
        <taxon>Eurotiomycetidae</taxon>
        <taxon>Eurotiales</taxon>
        <taxon>Aspergillaceae</taxon>
        <taxon>Penicillium</taxon>
    </lineage>
</organism>
<keyword evidence="2" id="KW-0479">Metal-binding</keyword>
<keyword evidence="2" id="KW-0349">Heme</keyword>
<dbReference type="PANTHER" id="PTHR24305:SF166">
    <property type="entry name" value="CYTOCHROME P450 12A4, MITOCHONDRIAL-RELATED"/>
    <property type="match status" value="1"/>
</dbReference>
<sequence length="284" mass="31305">MTFPRVLSLWHTLKDTMSSLTGSQTCSAANKRGFDSWTITQLQSALANEKTPDPCFLNVMAGARIPPQTALAEAKEMLSPGTDSTSVTLAHTLYAISSNQAFQDELASDIAASEWPTDMSSLEAIPSLVACVKEGIRWTGAATAMLPRVVPKGGALVEGAEPPGGTKVSSSPAWYLHHETAFPDPERYRPSRWLEQRNERNPLDEYYIPFSKGPSTCIGVHFVYLELYLSVSQILRKYRIRPRSGNNLLADHEAVLPSRGEWATAAPLQRLEVTLEERWSSDVN</sequence>
<proteinExistence type="inferred from homology"/>
<dbReference type="EMBL" id="CAJVOS010000104">
    <property type="protein sequence ID" value="CAG8292971.1"/>
    <property type="molecule type" value="Genomic_DNA"/>
</dbReference>
<name>A0A9W4IG61_PENOL</name>
<dbReference type="GO" id="GO:0043386">
    <property type="term" value="P:mycotoxin biosynthetic process"/>
    <property type="evidence" value="ECO:0007669"/>
    <property type="project" value="UniProtKB-ARBA"/>
</dbReference>
<evidence type="ECO:0000256" key="2">
    <source>
        <dbReference type="PIRSR" id="PIRSR602401-1"/>
    </source>
</evidence>
<reference evidence="3" key="1">
    <citation type="submission" date="2021-07" db="EMBL/GenBank/DDBJ databases">
        <authorList>
            <person name="Branca A.L. A."/>
        </authorList>
    </citation>
    <scope>NUCLEOTIDE SEQUENCE</scope>
</reference>
<comment type="similarity">
    <text evidence="1">Belongs to the cytochrome P450 family.</text>
</comment>